<keyword evidence="5" id="KW-1185">Reference proteome</keyword>
<dbReference type="EMBL" id="MZGW01000008">
    <property type="protein sequence ID" value="OPJ55093.1"/>
    <property type="molecule type" value="Genomic_DNA"/>
</dbReference>
<dbReference type="InterPro" id="IPR014221">
    <property type="entry name" value="SpoII_E"/>
</dbReference>
<dbReference type="Gene3D" id="3.60.40.10">
    <property type="entry name" value="PPM-type phosphatase domain"/>
    <property type="match status" value="1"/>
</dbReference>
<keyword evidence="2" id="KW-1133">Transmembrane helix</keyword>
<proteinExistence type="predicted"/>
<feature type="transmembrane region" description="Helical" evidence="2">
    <location>
        <begin position="175"/>
        <end position="197"/>
    </location>
</feature>
<dbReference type="NCBIfam" id="TIGR02865">
    <property type="entry name" value="spore_II_E"/>
    <property type="match status" value="1"/>
</dbReference>
<dbReference type="STRING" id="29349.CLOTH_17580"/>
<reference evidence="4 5" key="1">
    <citation type="submission" date="2017-03" db="EMBL/GenBank/DDBJ databases">
        <title>Genome sequence of Clostridium thermoalcaliphilum DSM 7309.</title>
        <authorList>
            <person name="Poehlein A."/>
            <person name="Daniel R."/>
        </authorList>
    </citation>
    <scope>NUCLEOTIDE SEQUENCE [LARGE SCALE GENOMIC DNA]</scope>
    <source>
        <strain evidence="4 5">DSM 7309</strain>
    </source>
</reference>
<evidence type="ECO:0000313" key="5">
    <source>
        <dbReference type="Proteomes" id="UP000190140"/>
    </source>
</evidence>
<gene>
    <name evidence="4" type="primary">spoIIE</name>
    <name evidence="4" type="ORF">CLOTH_17580</name>
</gene>
<sequence>MIEKQQISTYKRIYTQEEKIVSFDKTMIFFSVLGFLLGRAVLIDNLGPFGISYFAYMCKFKRYRIPVFFSIATGIILSHQGSNSLKYIIALFIMYLISTNINLEKKSILKIAIFGLSISMLVGIAYSAIKGIYIYDILASLFESIVVFVLIYIYSFGIELILKRSIRRTISNEEVIALSIIMGIAISGISNINFFQISLKSVLSILMIIIFSYKGGAALGACSGITIGLITNINTLSSTFYVALYGFSGLVGGVFNKINKYMVVSGFVMASSIMTIYTKGSGDLILIKETIIASLLFFLISEEKLEYIEKFTKAALGNEDSAMNYITRVTEILNSRLKDVETAYSEIATTFEKVREKERILDQRDIASVVDMISQDVCKSCGMRRSCWDSKFHHTYNMIMEMLNVLECEGKLDENSIPSEFKRYCIKHDYIAKSARHYFDLFMVDYKWNKKLSENRKLVSSQIKSLSKCVGSLAKELKEEIKFDVDMENDIIVELDKEGIKVEKVSYIKRENGSFEINIQKSPCYGGKLCNERLIPIVSKVVGKKLSSLSLGCKTSGDNCKIRLVEGEQFIAKTEVCSLSKDGSIISGDSYTYMEVEDGKYMIALSDGMGKGEKAYEESSVTIGVLEKMMESRIDEETSIDIVNSMLMLKSSDEIFSTVDLSIVDLKEGVLETVKMGACPSFIKRAKGSVEVISSSSLPIGILSEIKVDRDSRRLKEGDFIIMVSDGIIDAGKDKNLGENWLYTVLEKIDKTSPKELANTILDNALELLDGEPIDDMTVMVTKMLKSSR</sequence>
<evidence type="ECO:0000256" key="2">
    <source>
        <dbReference type="SAM" id="Phobius"/>
    </source>
</evidence>
<organism evidence="4 5">
    <name type="scientific">Alkalithermobacter paradoxus</name>
    <dbReference type="NCBI Taxonomy" id="29349"/>
    <lineage>
        <taxon>Bacteria</taxon>
        <taxon>Bacillati</taxon>
        <taxon>Bacillota</taxon>
        <taxon>Clostridia</taxon>
        <taxon>Peptostreptococcales</taxon>
        <taxon>Tepidibacteraceae</taxon>
        <taxon>Alkalithermobacter</taxon>
    </lineage>
</organism>
<keyword evidence="2" id="KW-0812">Transmembrane</keyword>
<dbReference type="SMART" id="SM00331">
    <property type="entry name" value="PP2C_SIG"/>
    <property type="match status" value="1"/>
</dbReference>
<keyword evidence="1 4" id="KW-0378">Hydrolase</keyword>
<dbReference type="AlphaFoldDB" id="A0A1V4I560"/>
<feature type="transmembrane region" description="Helical" evidence="2">
    <location>
        <begin position="238"/>
        <end position="255"/>
    </location>
</feature>
<dbReference type="PANTHER" id="PTHR43156:SF2">
    <property type="entry name" value="STAGE II SPORULATION PROTEIN E"/>
    <property type="match status" value="1"/>
</dbReference>
<dbReference type="Pfam" id="PF07228">
    <property type="entry name" value="SpoIIE"/>
    <property type="match status" value="1"/>
</dbReference>
<evidence type="ECO:0000259" key="3">
    <source>
        <dbReference type="PROSITE" id="PS51746"/>
    </source>
</evidence>
<dbReference type="InterPro" id="IPR001932">
    <property type="entry name" value="PPM-type_phosphatase-like_dom"/>
</dbReference>
<feature type="transmembrane region" description="Helical" evidence="2">
    <location>
        <begin position="132"/>
        <end position="154"/>
    </location>
</feature>
<feature type="transmembrane region" description="Helical" evidence="2">
    <location>
        <begin position="203"/>
        <end position="231"/>
    </location>
</feature>
<comment type="caution">
    <text evidence="4">The sequence shown here is derived from an EMBL/GenBank/DDBJ whole genome shotgun (WGS) entry which is preliminary data.</text>
</comment>
<evidence type="ECO:0000313" key="4">
    <source>
        <dbReference type="EMBL" id="OPJ55093.1"/>
    </source>
</evidence>
<dbReference type="InterPro" id="IPR052016">
    <property type="entry name" value="Bact_Sigma-Reg"/>
</dbReference>
<protein>
    <submittedName>
        <fullName evidence="4">Stage II sporulation protein E</fullName>
        <ecNumber evidence="4">3.1.3.16</ecNumber>
    </submittedName>
</protein>
<dbReference type="GO" id="GO:0004722">
    <property type="term" value="F:protein serine/threonine phosphatase activity"/>
    <property type="evidence" value="ECO:0007669"/>
    <property type="project" value="UniProtKB-EC"/>
</dbReference>
<dbReference type="OrthoDB" id="9763774at2"/>
<feature type="transmembrane region" description="Helical" evidence="2">
    <location>
        <begin position="63"/>
        <end position="79"/>
    </location>
</feature>
<feature type="transmembrane region" description="Helical" evidence="2">
    <location>
        <begin position="28"/>
        <end position="56"/>
    </location>
</feature>
<feature type="transmembrane region" description="Helical" evidence="2">
    <location>
        <begin position="108"/>
        <end position="126"/>
    </location>
</feature>
<name>A0A1V4I560_9FIRM</name>
<dbReference type="RefSeq" id="WP_079413182.1">
    <property type="nucleotide sequence ID" value="NZ_MZGW01000008.1"/>
</dbReference>
<dbReference type="InterPro" id="IPR045768">
    <property type="entry name" value="SpoIIE_N"/>
</dbReference>
<dbReference type="Pfam" id="PF19732">
    <property type="entry name" value="SpoIIE_N"/>
    <property type="match status" value="1"/>
</dbReference>
<keyword evidence="2" id="KW-0472">Membrane</keyword>
<feature type="domain" description="PPM-type phosphatase" evidence="3">
    <location>
        <begin position="573"/>
        <end position="784"/>
    </location>
</feature>
<evidence type="ECO:0000256" key="1">
    <source>
        <dbReference type="ARBA" id="ARBA00022801"/>
    </source>
</evidence>
<dbReference type="EC" id="3.1.3.16" evidence="4"/>
<dbReference type="Proteomes" id="UP000190140">
    <property type="component" value="Unassembled WGS sequence"/>
</dbReference>
<dbReference type="InterPro" id="IPR036457">
    <property type="entry name" value="PPM-type-like_dom_sf"/>
</dbReference>
<accession>A0A1V4I560</accession>
<dbReference type="PANTHER" id="PTHR43156">
    <property type="entry name" value="STAGE II SPORULATION PROTEIN E-RELATED"/>
    <property type="match status" value="1"/>
</dbReference>
<dbReference type="PROSITE" id="PS51746">
    <property type="entry name" value="PPM_2"/>
    <property type="match status" value="1"/>
</dbReference>
<dbReference type="SUPFAM" id="SSF81606">
    <property type="entry name" value="PP2C-like"/>
    <property type="match status" value="1"/>
</dbReference>